<dbReference type="HOGENOM" id="CLU_164166_1_0_1"/>
<sequence>MASKIPASAGPPSGNKANVDGGFNPQATSRIKWNVRGGGDRTNTWEIGHTHQLQGQPNIQGVEITQSPRVVLYCWASNNGSGPVALTVLGPTTSQVKNDAVRIGSFRLQLRA</sequence>
<organism evidence="2 3">
    <name type="scientific">Hypocrea virens (strain Gv29-8 / FGSC 10586)</name>
    <name type="common">Gliocladium virens</name>
    <name type="synonym">Trichoderma virens</name>
    <dbReference type="NCBI Taxonomy" id="413071"/>
    <lineage>
        <taxon>Eukaryota</taxon>
        <taxon>Fungi</taxon>
        <taxon>Dikarya</taxon>
        <taxon>Ascomycota</taxon>
        <taxon>Pezizomycotina</taxon>
        <taxon>Sordariomycetes</taxon>
        <taxon>Hypocreomycetidae</taxon>
        <taxon>Hypocreales</taxon>
        <taxon>Hypocreaceae</taxon>
        <taxon>Trichoderma</taxon>
    </lineage>
</organism>
<evidence type="ECO:0000313" key="3">
    <source>
        <dbReference type="Proteomes" id="UP000007115"/>
    </source>
</evidence>
<accession>G9MZL9</accession>
<dbReference type="VEuPathDB" id="FungiDB:TRIVIDRAFT_68649"/>
<dbReference type="Proteomes" id="UP000007115">
    <property type="component" value="Unassembled WGS sequence"/>
</dbReference>
<comment type="caution">
    <text evidence="2">The sequence shown here is derived from an EMBL/GenBank/DDBJ whole genome shotgun (WGS) entry which is preliminary data.</text>
</comment>
<evidence type="ECO:0000256" key="1">
    <source>
        <dbReference type="SAM" id="MobiDB-lite"/>
    </source>
</evidence>
<dbReference type="EMBL" id="ABDF02000081">
    <property type="protein sequence ID" value="EHK20075.1"/>
    <property type="molecule type" value="Genomic_DNA"/>
</dbReference>
<evidence type="ECO:0000313" key="2">
    <source>
        <dbReference type="EMBL" id="EHK20075.1"/>
    </source>
</evidence>
<dbReference type="GeneID" id="25797132"/>
<dbReference type="InParanoid" id="G9MZL9"/>
<feature type="region of interest" description="Disordered" evidence="1">
    <location>
        <begin position="1"/>
        <end position="28"/>
    </location>
</feature>
<gene>
    <name evidence="2" type="ORF">TRIVIDRAFT_68649</name>
</gene>
<name>G9MZL9_HYPVG</name>
<dbReference type="OrthoDB" id="3541842at2759"/>
<reference evidence="2 3" key="1">
    <citation type="journal article" date="2011" name="Genome Biol.">
        <title>Comparative genome sequence analysis underscores mycoparasitism as the ancestral life style of Trichoderma.</title>
        <authorList>
            <person name="Kubicek C.P."/>
            <person name="Herrera-Estrella A."/>
            <person name="Seidl-Seiboth V."/>
            <person name="Martinez D.A."/>
            <person name="Druzhinina I.S."/>
            <person name="Thon M."/>
            <person name="Zeilinger S."/>
            <person name="Casas-Flores S."/>
            <person name="Horwitz B.A."/>
            <person name="Mukherjee P.K."/>
            <person name="Mukherjee M."/>
            <person name="Kredics L."/>
            <person name="Alcaraz L.D."/>
            <person name="Aerts A."/>
            <person name="Antal Z."/>
            <person name="Atanasova L."/>
            <person name="Cervantes-Badillo M.G."/>
            <person name="Challacombe J."/>
            <person name="Chertkov O."/>
            <person name="McCluskey K."/>
            <person name="Coulpier F."/>
            <person name="Deshpande N."/>
            <person name="von Doehren H."/>
            <person name="Ebbole D.J."/>
            <person name="Esquivel-Naranjo E.U."/>
            <person name="Fekete E."/>
            <person name="Flipphi M."/>
            <person name="Glaser F."/>
            <person name="Gomez-Rodriguez E.Y."/>
            <person name="Gruber S."/>
            <person name="Han C."/>
            <person name="Henrissat B."/>
            <person name="Hermosa R."/>
            <person name="Hernandez-Onate M."/>
            <person name="Karaffa L."/>
            <person name="Kosti I."/>
            <person name="Le Crom S."/>
            <person name="Lindquist E."/>
            <person name="Lucas S."/>
            <person name="Luebeck M."/>
            <person name="Luebeck P.S."/>
            <person name="Margeot A."/>
            <person name="Metz B."/>
            <person name="Misra M."/>
            <person name="Nevalainen H."/>
            <person name="Omann M."/>
            <person name="Packer N."/>
            <person name="Perrone G."/>
            <person name="Uresti-Rivera E.E."/>
            <person name="Salamov A."/>
            <person name="Schmoll M."/>
            <person name="Seiboth B."/>
            <person name="Shapiro H."/>
            <person name="Sukno S."/>
            <person name="Tamayo-Ramos J.A."/>
            <person name="Tisch D."/>
            <person name="Wiest A."/>
            <person name="Wilkinson H.H."/>
            <person name="Zhang M."/>
            <person name="Coutinho P.M."/>
            <person name="Kenerley C.M."/>
            <person name="Monte E."/>
            <person name="Baker S.E."/>
            <person name="Grigoriev I.V."/>
        </authorList>
    </citation>
    <scope>NUCLEOTIDE SEQUENCE [LARGE SCALE GENOMIC DNA]</scope>
    <source>
        <strain evidence="3">Gv29-8 / FGSC 10586</strain>
    </source>
</reference>
<proteinExistence type="predicted"/>
<dbReference type="RefSeq" id="XP_013954269.1">
    <property type="nucleotide sequence ID" value="XM_014098794.1"/>
</dbReference>
<protein>
    <submittedName>
        <fullName evidence="2">Uncharacterized protein</fullName>
    </submittedName>
</protein>
<dbReference type="AlphaFoldDB" id="G9MZL9"/>
<keyword evidence="3" id="KW-1185">Reference proteome</keyword>